<sequence length="159" mass="17649">MKVAIYPGSFDPITFGHIDIVERAASLFDQVVIGVAESKSKNPLFSTDERLDLLNEVFSGNSKIRAIGYSKKLTVDLARENNAIAIIRGLRAVADFEYEFQLATMNRSLAPDIESIFFTPKDTLIYVSSSLVKEIAQFGGDVSRFVPLHIEKALKSKFS</sequence>
<comment type="function">
    <text evidence="9">Reversibly transfers an adenylyl group from ATP to 4'-phosphopantetheine, yielding dephospho-CoA (dPCoA) and pyrophosphate.</text>
</comment>
<evidence type="ECO:0000256" key="7">
    <source>
        <dbReference type="ARBA" id="ARBA00022993"/>
    </source>
</evidence>
<accession>A0A368C0I4</accession>
<comment type="subcellular location">
    <subcellularLocation>
        <location evidence="9">Cytoplasm</location>
    </subcellularLocation>
</comment>
<evidence type="ECO:0000313" key="12">
    <source>
        <dbReference type="Proteomes" id="UP000253307"/>
    </source>
</evidence>
<feature type="binding site" evidence="9">
    <location>
        <position position="41"/>
    </location>
    <ligand>
        <name>substrate</name>
    </ligand>
</feature>
<dbReference type="InterPro" id="IPR001980">
    <property type="entry name" value="PPAT"/>
</dbReference>
<dbReference type="NCBIfam" id="TIGR01510">
    <property type="entry name" value="coaD_prev_kdtB"/>
    <property type="match status" value="1"/>
</dbReference>
<dbReference type="Proteomes" id="UP000253307">
    <property type="component" value="Unassembled WGS sequence"/>
</dbReference>
<comment type="cofactor">
    <cofactor evidence="9">
        <name>Mg(2+)</name>
        <dbReference type="ChEBI" id="CHEBI:18420"/>
    </cofactor>
</comment>
<dbReference type="PRINTS" id="PR01020">
    <property type="entry name" value="LPSBIOSNTHSS"/>
</dbReference>
<dbReference type="GO" id="GO:0005524">
    <property type="term" value="F:ATP binding"/>
    <property type="evidence" value="ECO:0007669"/>
    <property type="project" value="UniProtKB-KW"/>
</dbReference>
<dbReference type="GO" id="GO:0015937">
    <property type="term" value="P:coenzyme A biosynthetic process"/>
    <property type="evidence" value="ECO:0007669"/>
    <property type="project" value="UniProtKB-UniRule"/>
</dbReference>
<feature type="binding site" evidence="9">
    <location>
        <position position="17"/>
    </location>
    <ligand>
        <name>ATP</name>
        <dbReference type="ChEBI" id="CHEBI:30616"/>
    </ligand>
</feature>
<keyword evidence="4 9" id="KW-0547">Nucleotide-binding</keyword>
<dbReference type="AlphaFoldDB" id="A0A368C0I4"/>
<keyword evidence="5 9" id="KW-0067">ATP-binding</keyword>
<dbReference type="InterPro" id="IPR004821">
    <property type="entry name" value="Cyt_trans-like"/>
</dbReference>
<gene>
    <name evidence="9" type="primary">coaD</name>
    <name evidence="11" type="ORF">DBW96_00445</name>
</gene>
<dbReference type="CDD" id="cd02163">
    <property type="entry name" value="PPAT"/>
    <property type="match status" value="1"/>
</dbReference>
<comment type="pathway">
    <text evidence="9">Cofactor biosynthesis; coenzyme A biosynthesis; CoA from (R)-pantothenate: step 4/5.</text>
</comment>
<comment type="similarity">
    <text evidence="9">Belongs to the bacterial CoaD family.</text>
</comment>
<evidence type="ECO:0000313" key="11">
    <source>
        <dbReference type="EMBL" id="RCL42624.1"/>
    </source>
</evidence>
<dbReference type="EC" id="2.7.7.3" evidence="9"/>
<evidence type="ECO:0000256" key="9">
    <source>
        <dbReference type="HAMAP-Rule" id="MF_00151"/>
    </source>
</evidence>
<evidence type="ECO:0000256" key="1">
    <source>
        <dbReference type="ARBA" id="ARBA00022490"/>
    </source>
</evidence>
<dbReference type="SUPFAM" id="SSF52374">
    <property type="entry name" value="Nucleotidylyl transferase"/>
    <property type="match status" value="1"/>
</dbReference>
<feature type="binding site" evidence="9">
    <location>
        <position position="99"/>
    </location>
    <ligand>
        <name>ATP</name>
        <dbReference type="ChEBI" id="CHEBI:30616"/>
    </ligand>
</feature>
<comment type="subunit">
    <text evidence="9">Homohexamer.</text>
</comment>
<dbReference type="PANTHER" id="PTHR21342:SF1">
    <property type="entry name" value="PHOSPHOPANTETHEINE ADENYLYLTRANSFERASE"/>
    <property type="match status" value="1"/>
</dbReference>
<dbReference type="InterPro" id="IPR014729">
    <property type="entry name" value="Rossmann-like_a/b/a_fold"/>
</dbReference>
<dbReference type="GO" id="GO:0005737">
    <property type="term" value="C:cytoplasm"/>
    <property type="evidence" value="ECO:0007669"/>
    <property type="project" value="UniProtKB-SubCell"/>
</dbReference>
<feature type="site" description="Transition state stabilizer" evidence="9">
    <location>
        <position position="17"/>
    </location>
</feature>
<keyword evidence="2 9" id="KW-0808">Transferase</keyword>
<evidence type="ECO:0000256" key="3">
    <source>
        <dbReference type="ARBA" id="ARBA00022695"/>
    </source>
</evidence>
<feature type="binding site" evidence="9">
    <location>
        <begin position="124"/>
        <end position="130"/>
    </location>
    <ligand>
        <name>ATP</name>
        <dbReference type="ChEBI" id="CHEBI:30616"/>
    </ligand>
</feature>
<feature type="binding site" evidence="9">
    <location>
        <position position="74"/>
    </location>
    <ligand>
        <name>substrate</name>
    </ligand>
</feature>
<dbReference type="HAMAP" id="MF_00151">
    <property type="entry name" value="PPAT_bact"/>
    <property type="match status" value="1"/>
</dbReference>
<organism evidence="11 12">
    <name type="scientific">SAR86 cluster bacterium</name>
    <dbReference type="NCBI Taxonomy" id="2030880"/>
    <lineage>
        <taxon>Bacteria</taxon>
        <taxon>Pseudomonadati</taxon>
        <taxon>Pseudomonadota</taxon>
        <taxon>Gammaproteobacteria</taxon>
        <taxon>SAR86 cluster</taxon>
    </lineage>
</organism>
<comment type="catalytic activity">
    <reaction evidence="8 9">
        <text>(R)-4'-phosphopantetheine + ATP + H(+) = 3'-dephospho-CoA + diphosphate</text>
        <dbReference type="Rhea" id="RHEA:19801"/>
        <dbReference type="ChEBI" id="CHEBI:15378"/>
        <dbReference type="ChEBI" id="CHEBI:30616"/>
        <dbReference type="ChEBI" id="CHEBI:33019"/>
        <dbReference type="ChEBI" id="CHEBI:57328"/>
        <dbReference type="ChEBI" id="CHEBI:61723"/>
        <dbReference type="EC" id="2.7.7.3"/>
    </reaction>
</comment>
<reference evidence="11 12" key="1">
    <citation type="journal article" date="2018" name="Microbiome">
        <title>Fine metagenomic profile of the Mediterranean stratified and mixed water columns revealed by assembly and recruitment.</title>
        <authorList>
            <person name="Haro-Moreno J.M."/>
            <person name="Lopez-Perez M."/>
            <person name="De La Torre J.R."/>
            <person name="Picazo A."/>
            <person name="Camacho A."/>
            <person name="Rodriguez-Valera F."/>
        </authorList>
    </citation>
    <scope>NUCLEOTIDE SEQUENCE [LARGE SCALE GENOMIC DNA]</scope>
    <source>
        <strain evidence="11">MED-G82</strain>
    </source>
</reference>
<feature type="binding site" evidence="9">
    <location>
        <begin position="89"/>
        <end position="91"/>
    </location>
    <ligand>
        <name>ATP</name>
        <dbReference type="ChEBI" id="CHEBI:30616"/>
    </ligand>
</feature>
<feature type="domain" description="Cytidyltransferase-like" evidence="10">
    <location>
        <begin position="5"/>
        <end position="134"/>
    </location>
</feature>
<keyword evidence="3 9" id="KW-0548">Nucleotidyltransferase</keyword>
<keyword evidence="1 9" id="KW-0963">Cytoplasm</keyword>
<dbReference type="Gene3D" id="3.40.50.620">
    <property type="entry name" value="HUPs"/>
    <property type="match status" value="1"/>
</dbReference>
<feature type="binding site" evidence="9">
    <location>
        <begin position="9"/>
        <end position="10"/>
    </location>
    <ligand>
        <name>ATP</name>
        <dbReference type="ChEBI" id="CHEBI:30616"/>
    </ligand>
</feature>
<name>A0A368C0I4_9GAMM</name>
<evidence type="ECO:0000256" key="4">
    <source>
        <dbReference type="ARBA" id="ARBA00022741"/>
    </source>
</evidence>
<evidence type="ECO:0000256" key="6">
    <source>
        <dbReference type="ARBA" id="ARBA00022842"/>
    </source>
</evidence>
<evidence type="ECO:0000256" key="5">
    <source>
        <dbReference type="ARBA" id="ARBA00022840"/>
    </source>
</evidence>
<evidence type="ECO:0000256" key="8">
    <source>
        <dbReference type="ARBA" id="ARBA00029346"/>
    </source>
</evidence>
<feature type="binding site" evidence="9">
    <location>
        <position position="88"/>
    </location>
    <ligand>
        <name>substrate</name>
    </ligand>
</feature>
<dbReference type="GO" id="GO:0004595">
    <property type="term" value="F:pantetheine-phosphate adenylyltransferase activity"/>
    <property type="evidence" value="ECO:0007669"/>
    <property type="project" value="UniProtKB-UniRule"/>
</dbReference>
<dbReference type="UniPathway" id="UPA00241">
    <property type="reaction ID" value="UER00355"/>
</dbReference>
<dbReference type="PANTHER" id="PTHR21342">
    <property type="entry name" value="PHOSPHOPANTETHEINE ADENYLYLTRANSFERASE"/>
    <property type="match status" value="1"/>
</dbReference>
<feature type="binding site" evidence="9">
    <location>
        <position position="9"/>
    </location>
    <ligand>
        <name>substrate</name>
    </ligand>
</feature>
<comment type="caution">
    <text evidence="11">The sequence shown here is derived from an EMBL/GenBank/DDBJ whole genome shotgun (WGS) entry which is preliminary data.</text>
</comment>
<protein>
    <recommendedName>
        <fullName evidence="9">Phosphopantetheine adenylyltransferase</fullName>
        <ecNumber evidence="9">2.7.7.3</ecNumber>
    </recommendedName>
    <alternativeName>
        <fullName evidence="9">Dephospho-CoA pyrophosphorylase</fullName>
    </alternativeName>
    <alternativeName>
        <fullName evidence="9">Pantetheine-phosphate adenylyltransferase</fullName>
        <shortName evidence="9">PPAT</shortName>
    </alternativeName>
</protein>
<keyword evidence="7 9" id="KW-0173">Coenzyme A biosynthesis</keyword>
<dbReference type="EMBL" id="QOPE01000002">
    <property type="protein sequence ID" value="RCL42624.1"/>
    <property type="molecule type" value="Genomic_DNA"/>
</dbReference>
<proteinExistence type="inferred from homology"/>
<evidence type="ECO:0000256" key="2">
    <source>
        <dbReference type="ARBA" id="ARBA00022679"/>
    </source>
</evidence>
<keyword evidence="6 9" id="KW-0460">Magnesium</keyword>
<dbReference type="Pfam" id="PF01467">
    <property type="entry name" value="CTP_transf_like"/>
    <property type="match status" value="1"/>
</dbReference>
<dbReference type="NCBIfam" id="TIGR00125">
    <property type="entry name" value="cyt_tran_rel"/>
    <property type="match status" value="1"/>
</dbReference>
<evidence type="ECO:0000259" key="10">
    <source>
        <dbReference type="Pfam" id="PF01467"/>
    </source>
</evidence>